<protein>
    <submittedName>
        <fullName evidence="2">Uncharacterized protein</fullName>
    </submittedName>
</protein>
<dbReference type="AlphaFoldDB" id="A0A9P5P5U6"/>
<dbReference type="Proteomes" id="UP000772434">
    <property type="component" value="Unassembled WGS sequence"/>
</dbReference>
<comment type="caution">
    <text evidence="2">The sequence shown here is derived from an EMBL/GenBank/DDBJ whole genome shotgun (WGS) entry which is preliminary data.</text>
</comment>
<proteinExistence type="predicted"/>
<feature type="compositionally biased region" description="Basic residues" evidence="1">
    <location>
        <begin position="9"/>
        <end position="20"/>
    </location>
</feature>
<sequence>MNINTDKKRNARRNAPRSQRRNLSTTSIPESDDTHNTSATEASVKKPYQSSRTTARAPPYPIEASGRSGSTLSQPEGSDQPVLLGVPPHPDDPTVRFVTLHDFRTQQPWLVVRLWPMSRSWNDQMYGWFLDILNLQRQMIPPPDDLMMLQASNGFWIEIRTLEYNCRIAWNRAFPSSEEKYFVMEGTRLLLYRSEAVIGEIAIPLHKTRHDPFYKQEFRALHFDHTEGQSEGEELLRGFP</sequence>
<evidence type="ECO:0000256" key="1">
    <source>
        <dbReference type="SAM" id="MobiDB-lite"/>
    </source>
</evidence>
<reference evidence="2" key="1">
    <citation type="submission" date="2020-11" db="EMBL/GenBank/DDBJ databases">
        <authorList>
            <consortium name="DOE Joint Genome Institute"/>
            <person name="Ahrendt S."/>
            <person name="Riley R."/>
            <person name="Andreopoulos W."/>
            <person name="Labutti K."/>
            <person name="Pangilinan J."/>
            <person name="Ruiz-Duenas F.J."/>
            <person name="Barrasa J.M."/>
            <person name="Sanchez-Garcia M."/>
            <person name="Camarero S."/>
            <person name="Miyauchi S."/>
            <person name="Serrano A."/>
            <person name="Linde D."/>
            <person name="Babiker R."/>
            <person name="Drula E."/>
            <person name="Ayuso-Fernandez I."/>
            <person name="Pacheco R."/>
            <person name="Padilla G."/>
            <person name="Ferreira P."/>
            <person name="Barriuso J."/>
            <person name="Kellner H."/>
            <person name="Castanera R."/>
            <person name="Alfaro M."/>
            <person name="Ramirez L."/>
            <person name="Pisabarro A.G."/>
            <person name="Kuo A."/>
            <person name="Tritt A."/>
            <person name="Lipzen A."/>
            <person name="He G."/>
            <person name="Yan M."/>
            <person name="Ng V."/>
            <person name="Cullen D."/>
            <person name="Martin F."/>
            <person name="Rosso M.-N."/>
            <person name="Henrissat B."/>
            <person name="Hibbett D."/>
            <person name="Martinez A.T."/>
            <person name="Grigoriev I.V."/>
        </authorList>
    </citation>
    <scope>NUCLEOTIDE SEQUENCE</scope>
    <source>
        <strain evidence="2">AH 40177</strain>
    </source>
</reference>
<name>A0A9P5P5U6_9AGAR</name>
<evidence type="ECO:0000313" key="2">
    <source>
        <dbReference type="EMBL" id="KAF9030285.1"/>
    </source>
</evidence>
<accession>A0A9P5P5U6</accession>
<feature type="region of interest" description="Disordered" evidence="1">
    <location>
        <begin position="1"/>
        <end position="89"/>
    </location>
</feature>
<evidence type="ECO:0000313" key="3">
    <source>
        <dbReference type="Proteomes" id="UP000772434"/>
    </source>
</evidence>
<dbReference type="EMBL" id="JADNRY010000671">
    <property type="protein sequence ID" value="KAF9030285.1"/>
    <property type="molecule type" value="Genomic_DNA"/>
</dbReference>
<organism evidence="2 3">
    <name type="scientific">Rhodocollybia butyracea</name>
    <dbReference type="NCBI Taxonomy" id="206335"/>
    <lineage>
        <taxon>Eukaryota</taxon>
        <taxon>Fungi</taxon>
        <taxon>Dikarya</taxon>
        <taxon>Basidiomycota</taxon>
        <taxon>Agaricomycotina</taxon>
        <taxon>Agaricomycetes</taxon>
        <taxon>Agaricomycetidae</taxon>
        <taxon>Agaricales</taxon>
        <taxon>Marasmiineae</taxon>
        <taxon>Omphalotaceae</taxon>
        <taxon>Rhodocollybia</taxon>
    </lineage>
</organism>
<gene>
    <name evidence="2" type="ORF">BDP27DRAFT_1436291</name>
</gene>
<feature type="compositionally biased region" description="Polar residues" evidence="1">
    <location>
        <begin position="67"/>
        <end position="77"/>
    </location>
</feature>
<keyword evidence="3" id="KW-1185">Reference proteome</keyword>